<evidence type="ECO:0000313" key="9">
    <source>
        <dbReference type="EMBL" id="GGG61390.1"/>
    </source>
</evidence>
<evidence type="ECO:0000313" key="10">
    <source>
        <dbReference type="Proteomes" id="UP000600247"/>
    </source>
</evidence>
<dbReference type="PANTHER" id="PTHR43005:SF1">
    <property type="entry name" value="SPERMIDINE_PUTRESCINE TRANSPORT SYSTEM PERMEASE PROTEIN"/>
    <property type="match status" value="1"/>
</dbReference>
<protein>
    <submittedName>
        <fullName evidence="9">Sugar ABC transporter permease</fullName>
    </submittedName>
</protein>
<feature type="transmembrane region" description="Helical" evidence="7">
    <location>
        <begin position="12"/>
        <end position="34"/>
    </location>
</feature>
<evidence type="ECO:0000256" key="3">
    <source>
        <dbReference type="ARBA" id="ARBA00022475"/>
    </source>
</evidence>
<organism evidence="9 10">
    <name type="scientific">Paenibacillus radicis</name>
    <name type="common">ex Gao et al. 2016</name>
    <dbReference type="NCBI Taxonomy" id="1737354"/>
    <lineage>
        <taxon>Bacteria</taxon>
        <taxon>Bacillati</taxon>
        <taxon>Bacillota</taxon>
        <taxon>Bacilli</taxon>
        <taxon>Bacillales</taxon>
        <taxon>Paenibacillaceae</taxon>
        <taxon>Paenibacillus</taxon>
    </lineage>
</organism>
<evidence type="ECO:0000256" key="1">
    <source>
        <dbReference type="ARBA" id="ARBA00004651"/>
    </source>
</evidence>
<keyword evidence="5 7" id="KW-1133">Transmembrane helix</keyword>
<dbReference type="Pfam" id="PF00528">
    <property type="entry name" value="BPD_transp_1"/>
    <property type="match status" value="1"/>
</dbReference>
<dbReference type="Gene3D" id="1.10.3720.10">
    <property type="entry name" value="MetI-like"/>
    <property type="match status" value="1"/>
</dbReference>
<name>A0A917GYL3_9BACL</name>
<dbReference type="PANTHER" id="PTHR43005">
    <property type="entry name" value="BLR7065 PROTEIN"/>
    <property type="match status" value="1"/>
</dbReference>
<evidence type="ECO:0000259" key="8">
    <source>
        <dbReference type="PROSITE" id="PS50928"/>
    </source>
</evidence>
<dbReference type="CDD" id="cd06261">
    <property type="entry name" value="TM_PBP2"/>
    <property type="match status" value="1"/>
</dbReference>
<dbReference type="InterPro" id="IPR000515">
    <property type="entry name" value="MetI-like"/>
</dbReference>
<keyword evidence="3" id="KW-1003">Cell membrane</keyword>
<dbReference type="SUPFAM" id="SSF161098">
    <property type="entry name" value="MetI-like"/>
    <property type="match status" value="1"/>
</dbReference>
<comment type="subcellular location">
    <subcellularLocation>
        <location evidence="1 7">Cell membrane</location>
        <topology evidence="1 7">Multi-pass membrane protein</topology>
    </subcellularLocation>
</comment>
<accession>A0A917GYL3</accession>
<keyword evidence="10" id="KW-1185">Reference proteome</keyword>
<feature type="domain" description="ABC transmembrane type-1" evidence="8">
    <location>
        <begin position="72"/>
        <end position="285"/>
    </location>
</feature>
<comment type="caution">
    <text evidence="9">The sequence shown here is derived from an EMBL/GenBank/DDBJ whole genome shotgun (WGS) entry which is preliminary data.</text>
</comment>
<feature type="transmembrane region" description="Helical" evidence="7">
    <location>
        <begin position="76"/>
        <end position="97"/>
    </location>
</feature>
<feature type="transmembrane region" description="Helical" evidence="7">
    <location>
        <begin position="109"/>
        <end position="129"/>
    </location>
</feature>
<feature type="transmembrane region" description="Helical" evidence="7">
    <location>
        <begin position="204"/>
        <end position="227"/>
    </location>
</feature>
<dbReference type="PROSITE" id="PS50928">
    <property type="entry name" value="ABC_TM1"/>
    <property type="match status" value="1"/>
</dbReference>
<dbReference type="InterPro" id="IPR035906">
    <property type="entry name" value="MetI-like_sf"/>
</dbReference>
<sequence>MYMTDKRLLRKFVPYLYLLPSLAVIVSLLAYPLFYNLYVSLHRWQLSKPDKPFIGLANFKDILTDDIFKHVLLTTIIWTVCGVILQMAAGLLSALFVDERRRSKGVLRSVLLLPWVLPGVVTALMWSWMLQSDMGIVNDILRYLHLIDKDISWLGPDMALGTLIFVNTWKAFPFWFLMLLAALQDIPDDQLEAARIDGARWFSIVRYIKVPHLTPIIGATGVITTIWTLNYFDLIWVTTKGGPMDATSTLPIYTYRLAFEFFDFGKSSAMALISLVIIGIICSPYMRAMLRSVKE</sequence>
<evidence type="ECO:0000256" key="4">
    <source>
        <dbReference type="ARBA" id="ARBA00022692"/>
    </source>
</evidence>
<comment type="similarity">
    <text evidence="7">Belongs to the binding-protein-dependent transport system permease family.</text>
</comment>
<keyword evidence="6 7" id="KW-0472">Membrane</keyword>
<evidence type="ECO:0000256" key="6">
    <source>
        <dbReference type="ARBA" id="ARBA00023136"/>
    </source>
</evidence>
<reference evidence="9 10" key="1">
    <citation type="journal article" date="2014" name="Int. J. Syst. Evol. Microbiol.">
        <title>Complete genome sequence of Corynebacterium casei LMG S-19264T (=DSM 44701T), isolated from a smear-ripened cheese.</title>
        <authorList>
            <consortium name="US DOE Joint Genome Institute (JGI-PGF)"/>
            <person name="Walter F."/>
            <person name="Albersmeier A."/>
            <person name="Kalinowski J."/>
            <person name="Ruckert C."/>
        </authorList>
    </citation>
    <scope>NUCLEOTIDE SEQUENCE [LARGE SCALE GENOMIC DNA]</scope>
    <source>
        <strain evidence="9 10">CGMCC 1.15286</strain>
    </source>
</reference>
<keyword evidence="4 7" id="KW-0812">Transmembrane</keyword>
<evidence type="ECO:0000256" key="7">
    <source>
        <dbReference type="RuleBase" id="RU363032"/>
    </source>
</evidence>
<dbReference type="EMBL" id="BMHY01000002">
    <property type="protein sequence ID" value="GGG61390.1"/>
    <property type="molecule type" value="Genomic_DNA"/>
</dbReference>
<dbReference type="GO" id="GO:0055085">
    <property type="term" value="P:transmembrane transport"/>
    <property type="evidence" value="ECO:0007669"/>
    <property type="project" value="InterPro"/>
</dbReference>
<evidence type="ECO:0000256" key="2">
    <source>
        <dbReference type="ARBA" id="ARBA00022448"/>
    </source>
</evidence>
<keyword evidence="2 7" id="KW-0813">Transport</keyword>
<feature type="transmembrane region" description="Helical" evidence="7">
    <location>
        <begin position="158"/>
        <end position="183"/>
    </location>
</feature>
<dbReference type="GO" id="GO:0005886">
    <property type="term" value="C:plasma membrane"/>
    <property type="evidence" value="ECO:0007669"/>
    <property type="project" value="UniProtKB-SubCell"/>
</dbReference>
<gene>
    <name evidence="9" type="ORF">GCM10010918_13590</name>
</gene>
<proteinExistence type="inferred from homology"/>
<dbReference type="AlphaFoldDB" id="A0A917GYL3"/>
<feature type="transmembrane region" description="Helical" evidence="7">
    <location>
        <begin position="269"/>
        <end position="286"/>
    </location>
</feature>
<dbReference type="Proteomes" id="UP000600247">
    <property type="component" value="Unassembled WGS sequence"/>
</dbReference>
<evidence type="ECO:0000256" key="5">
    <source>
        <dbReference type="ARBA" id="ARBA00022989"/>
    </source>
</evidence>